<dbReference type="Proteomes" id="UP001291653">
    <property type="component" value="Unassembled WGS sequence"/>
</dbReference>
<organism evidence="2 3">
    <name type="scientific">Streptomyces yaizuensis</name>
    <dbReference type="NCBI Taxonomy" id="2989713"/>
    <lineage>
        <taxon>Bacteria</taxon>
        <taxon>Bacillati</taxon>
        <taxon>Actinomycetota</taxon>
        <taxon>Actinomycetes</taxon>
        <taxon>Kitasatosporales</taxon>
        <taxon>Streptomycetaceae</taxon>
        <taxon>Streptomyces</taxon>
    </lineage>
</organism>
<reference evidence="2 3" key="1">
    <citation type="submission" date="2022-10" db="EMBL/GenBank/DDBJ databases">
        <title>Draft genome sequence of Streptomyces sp. YSPA8.</title>
        <authorList>
            <person name="Moriuchi R."/>
            <person name="Dohra H."/>
            <person name="Yamamura H."/>
            <person name="Kodani S."/>
        </authorList>
    </citation>
    <scope>NUCLEOTIDE SEQUENCE [LARGE SCALE GENOMIC DNA]</scope>
    <source>
        <strain evidence="2 3">YSPA8</strain>
    </source>
</reference>
<evidence type="ECO:0000313" key="3">
    <source>
        <dbReference type="Proteomes" id="UP001291653"/>
    </source>
</evidence>
<protein>
    <submittedName>
        <fullName evidence="2">Uncharacterized protein</fullName>
    </submittedName>
</protein>
<keyword evidence="3" id="KW-1185">Reference proteome</keyword>
<evidence type="ECO:0000313" key="2">
    <source>
        <dbReference type="EMBL" id="GLF94588.1"/>
    </source>
</evidence>
<comment type="caution">
    <text evidence="2">The sequence shown here is derived from an EMBL/GenBank/DDBJ whole genome shotgun (WGS) entry which is preliminary data.</text>
</comment>
<proteinExistence type="predicted"/>
<sequence length="88" mass="8979">MTSDGRGTVRGPRAEPRCPVCGLPVGTVITRRKTLGAFVPSWGPGPCRNAECAAFAEPPARALHPAGRHPAGRAGRPEGDPGARSGAV</sequence>
<dbReference type="RefSeq" id="WP_323446658.1">
    <property type="nucleotide sequence ID" value="NZ_BSBI01000003.1"/>
</dbReference>
<dbReference type="EMBL" id="BSBI01000003">
    <property type="protein sequence ID" value="GLF94588.1"/>
    <property type="molecule type" value="Genomic_DNA"/>
</dbReference>
<feature type="region of interest" description="Disordered" evidence="1">
    <location>
        <begin position="61"/>
        <end position="88"/>
    </location>
</feature>
<evidence type="ECO:0000256" key="1">
    <source>
        <dbReference type="SAM" id="MobiDB-lite"/>
    </source>
</evidence>
<gene>
    <name evidence="2" type="ORF">SYYSPA8_09845</name>
</gene>
<accession>A0ABQ5NW52</accession>
<name>A0ABQ5NW52_9ACTN</name>